<keyword evidence="1" id="KW-0812">Transmembrane</keyword>
<dbReference type="RefSeq" id="WP_052773447.1">
    <property type="nucleotide sequence ID" value="NZ_BJOL01000023.1"/>
</dbReference>
<proteinExistence type="predicted"/>
<comment type="caution">
    <text evidence="2">The sequence shown here is derived from an EMBL/GenBank/DDBJ whole genome shotgun (WGS) entry which is preliminary data.</text>
</comment>
<protein>
    <recommendedName>
        <fullName evidence="4">Lipoprotein</fullName>
    </recommendedName>
</protein>
<keyword evidence="1" id="KW-0472">Membrane</keyword>
<keyword evidence="3" id="KW-1185">Reference proteome</keyword>
<dbReference type="PROSITE" id="PS51257">
    <property type="entry name" value="PROKAR_LIPOPROTEIN"/>
    <property type="match status" value="1"/>
</dbReference>
<accession>A0ABQ0TEW2</accession>
<reference evidence="2 3" key="1">
    <citation type="submission" date="2019-06" db="EMBL/GenBank/DDBJ databases">
        <title>Whole genome shotgun sequence of Brevibacillus formosus NBRC 15716.</title>
        <authorList>
            <person name="Hosoyama A."/>
            <person name="Uohara A."/>
            <person name="Ohji S."/>
            <person name="Ichikawa N."/>
        </authorList>
    </citation>
    <scope>NUCLEOTIDE SEQUENCE [LARGE SCALE GENOMIC DNA]</scope>
    <source>
        <strain evidence="2 3">NBRC 15716</strain>
    </source>
</reference>
<evidence type="ECO:0000313" key="3">
    <source>
        <dbReference type="Proteomes" id="UP000319498"/>
    </source>
</evidence>
<sequence>MAKRERVLSYALLIMSIPVVVGGCTAITYIHQKYNIPLEDLKADIPSFRYGMNRYFTRVHDIKNKKVYELTVRPMGDNHAPVVNELPFHPVKEE</sequence>
<dbReference type="EMBL" id="BJOL01000023">
    <property type="protein sequence ID" value="GED59858.1"/>
    <property type="molecule type" value="Genomic_DNA"/>
</dbReference>
<name>A0ABQ0TEW2_9BACL</name>
<feature type="transmembrane region" description="Helical" evidence="1">
    <location>
        <begin position="7"/>
        <end position="30"/>
    </location>
</feature>
<organism evidence="2 3">
    <name type="scientific">Brevibacillus formosus</name>
    <dbReference type="NCBI Taxonomy" id="54913"/>
    <lineage>
        <taxon>Bacteria</taxon>
        <taxon>Bacillati</taxon>
        <taxon>Bacillota</taxon>
        <taxon>Bacilli</taxon>
        <taxon>Bacillales</taxon>
        <taxon>Paenibacillaceae</taxon>
        <taxon>Brevibacillus</taxon>
    </lineage>
</organism>
<evidence type="ECO:0000313" key="2">
    <source>
        <dbReference type="EMBL" id="GED59858.1"/>
    </source>
</evidence>
<dbReference type="GeneID" id="87588575"/>
<evidence type="ECO:0000256" key="1">
    <source>
        <dbReference type="SAM" id="Phobius"/>
    </source>
</evidence>
<keyword evidence="1" id="KW-1133">Transmembrane helix</keyword>
<gene>
    <name evidence="2" type="ORF">BFO01nite_39900</name>
</gene>
<evidence type="ECO:0008006" key="4">
    <source>
        <dbReference type="Google" id="ProtNLM"/>
    </source>
</evidence>
<dbReference type="Proteomes" id="UP000319498">
    <property type="component" value="Unassembled WGS sequence"/>
</dbReference>